<feature type="region of interest" description="Disordered" evidence="1">
    <location>
        <begin position="843"/>
        <end position="1076"/>
    </location>
</feature>
<protein>
    <submittedName>
        <fullName evidence="2">ICEV-like protein</fullName>
    </submittedName>
</protein>
<feature type="compositionally biased region" description="Polar residues" evidence="1">
    <location>
        <begin position="395"/>
        <end position="407"/>
    </location>
</feature>
<organism evidence="2 3">
    <name type="scientific">Mya arenaria</name>
    <name type="common">Soft-shell clam</name>
    <dbReference type="NCBI Taxonomy" id="6604"/>
    <lineage>
        <taxon>Eukaryota</taxon>
        <taxon>Metazoa</taxon>
        <taxon>Spiralia</taxon>
        <taxon>Lophotrochozoa</taxon>
        <taxon>Mollusca</taxon>
        <taxon>Bivalvia</taxon>
        <taxon>Autobranchia</taxon>
        <taxon>Heteroconchia</taxon>
        <taxon>Euheterodonta</taxon>
        <taxon>Imparidentia</taxon>
        <taxon>Neoheterodontei</taxon>
        <taxon>Myida</taxon>
        <taxon>Myoidea</taxon>
        <taxon>Myidae</taxon>
        <taxon>Mya</taxon>
    </lineage>
</organism>
<feature type="compositionally biased region" description="Basic and acidic residues" evidence="1">
    <location>
        <begin position="205"/>
        <end position="220"/>
    </location>
</feature>
<feature type="region of interest" description="Disordered" evidence="1">
    <location>
        <begin position="181"/>
        <end position="407"/>
    </location>
</feature>
<feature type="compositionally biased region" description="Basic and acidic residues" evidence="1">
    <location>
        <begin position="940"/>
        <end position="974"/>
    </location>
</feature>
<dbReference type="PANTHER" id="PTHR21698">
    <property type="entry name" value="PROTEIN (PUTATIVE)-RELATED"/>
    <property type="match status" value="1"/>
</dbReference>
<evidence type="ECO:0000256" key="1">
    <source>
        <dbReference type="SAM" id="MobiDB-lite"/>
    </source>
</evidence>
<feature type="compositionally biased region" description="Low complexity" evidence="1">
    <location>
        <begin position="133"/>
        <end position="143"/>
    </location>
</feature>
<proteinExistence type="predicted"/>
<feature type="compositionally biased region" description="Basic and acidic residues" evidence="1">
    <location>
        <begin position="860"/>
        <end position="883"/>
    </location>
</feature>
<feature type="compositionally biased region" description="Polar residues" evidence="1">
    <location>
        <begin position="843"/>
        <end position="859"/>
    </location>
</feature>
<feature type="compositionally biased region" description="Pro residues" evidence="1">
    <location>
        <begin position="385"/>
        <end position="394"/>
    </location>
</feature>
<dbReference type="EMBL" id="CP111021">
    <property type="protein sequence ID" value="WAR15846.1"/>
    <property type="molecule type" value="Genomic_DNA"/>
</dbReference>
<feature type="region of interest" description="Disordered" evidence="1">
    <location>
        <begin position="452"/>
        <end position="566"/>
    </location>
</feature>
<keyword evidence="3" id="KW-1185">Reference proteome</keyword>
<feature type="compositionally biased region" description="Basic and acidic residues" evidence="1">
    <location>
        <begin position="233"/>
        <end position="259"/>
    </location>
</feature>
<feature type="compositionally biased region" description="Basic and acidic residues" evidence="1">
    <location>
        <begin position="619"/>
        <end position="632"/>
    </location>
</feature>
<dbReference type="PANTHER" id="PTHR21698:SF4">
    <property type="entry name" value="PROTEIN (PUTATIVE)-RELATED"/>
    <property type="match status" value="1"/>
</dbReference>
<feature type="compositionally biased region" description="Polar residues" evidence="1">
    <location>
        <begin position="703"/>
        <end position="778"/>
    </location>
</feature>
<feature type="compositionally biased region" description="Basic and acidic residues" evidence="1">
    <location>
        <begin position="906"/>
        <end position="932"/>
    </location>
</feature>
<dbReference type="Proteomes" id="UP001164746">
    <property type="component" value="Chromosome 10"/>
</dbReference>
<feature type="region of interest" description="Disordered" evidence="1">
    <location>
        <begin position="602"/>
        <end position="828"/>
    </location>
</feature>
<feature type="compositionally biased region" description="Basic and acidic residues" evidence="1">
    <location>
        <begin position="266"/>
        <end position="286"/>
    </location>
</feature>
<feature type="compositionally biased region" description="Low complexity" evidence="1">
    <location>
        <begin position="780"/>
        <end position="794"/>
    </location>
</feature>
<feature type="compositionally biased region" description="Polar residues" evidence="1">
    <location>
        <begin position="805"/>
        <end position="828"/>
    </location>
</feature>
<sequence>MATPELKALRDVPGFQAIFKAVLRAQMKHLMEQVAELTNEESVMLTANVKDGTISHVGSELARGFLEDHEDIKSQFLGFCLKSNDYSRFSTSMADESYEHTESELSAIPLPPEQPAKLPHERQARRAPPPQEQPARQLPQLEEQTVRQPPPPPTYQSSSVDASEPPVMKQFRGFKSLKRYTHGANPESADSFPARNSSLPELSAEDTKFVEREETTEKISTDAGKTYTVQDVTNRENENMDEVHDARERENEVATKEEMDSSVGHEITKQDEHHEKDGTNIEKDADTTVVDMQIDAGDDDDVKADDPENLANIQTPPPPPPGTSGQQAKRRSRRGIVRYHPYPDSTQAKDSISPSIQQEKEVISTNVASGKDSIATERQQGSNPGLPPGIPPDSSPTLTQTKDVLPAQPQQLDSAAIVRPLEKDIITPAKASDNISFVKPLNQYDIVEPTRRETKVSEKDEFDMDFEEDSKTSFDELDPGSSPYIRTVTVASRKTLPSKPKRRSWRGIIRNEEAVKPVDKAKEPSDLDKKTGEDVSEKTDLPKTSSATVAVNIDESKKESTDMDTSTFKESIRRFYSEDRNRHLYTERTSVGANQGDTIEYRKEMSDNEPAVSNVSPKEALERETYVEKPDPVEVSLPVNSRSNTESVKKRDRFAFIRREPIRNQPAAIPSTDTDTDTSKRSRLKSPQTSSSERSSDTIPRYITTQSPVTSSNTIPRYSATQYPATSSDTVPSYSNTQSPATSSNTIPRYSVTQYPATSSDTVPSYSNTQYPATSSDKVSMYSTTSTPVTSSDTIPRFSNIKYPVTSSDTFPRYSTTQSPVNNSNTVQRYSTAQTAVISSDTIHRYSTTQSPVTSSYTEQTERGRYESSQRQTDTDLRSKHDQSAIQSSSSDKIKPPYVESPQFSNKDRHSEIVPRYKTLHAEDTDEVKPTYEESPQLSNRDRHSDTITRDKSSHVEDFDKVKQPQVSNRDRQSDNIPRYKTSQGETRRHTYIESNPASPSSSSVSSESSSSSSDSESSEDENEENKPSPKFKPVQTEESKATDEPEVPAERRKEQEKEKHLDANDPGRKLSPVKNVGGQSIIQAVTADPIAATQSKVAFKLGKKPLLQKPLWENS</sequence>
<feature type="compositionally biased region" description="Polar residues" evidence="1">
    <location>
        <begin position="344"/>
        <end position="368"/>
    </location>
</feature>
<feature type="compositionally biased region" description="Basic residues" evidence="1">
    <location>
        <begin position="328"/>
        <end position="337"/>
    </location>
</feature>
<accession>A0ABY7F4X1</accession>
<feature type="region of interest" description="Disordered" evidence="1">
    <location>
        <begin position="97"/>
        <end position="168"/>
    </location>
</feature>
<gene>
    <name evidence="2" type="ORF">MAR_030440</name>
</gene>
<feature type="compositionally biased region" description="Low complexity" evidence="1">
    <location>
        <begin position="994"/>
        <end position="1016"/>
    </location>
</feature>
<feature type="compositionally biased region" description="Basic and acidic residues" evidence="1">
    <location>
        <begin position="1036"/>
        <end position="1069"/>
    </location>
</feature>
<evidence type="ECO:0000313" key="3">
    <source>
        <dbReference type="Proteomes" id="UP001164746"/>
    </source>
</evidence>
<evidence type="ECO:0000313" key="2">
    <source>
        <dbReference type="EMBL" id="WAR15846.1"/>
    </source>
</evidence>
<feature type="compositionally biased region" description="Basic and acidic residues" evidence="1">
    <location>
        <begin position="647"/>
        <end position="662"/>
    </location>
</feature>
<reference evidence="2" key="1">
    <citation type="submission" date="2022-11" db="EMBL/GenBank/DDBJ databases">
        <title>Centuries of genome instability and evolution in soft-shell clam transmissible cancer (bioRxiv).</title>
        <authorList>
            <person name="Hart S.F.M."/>
            <person name="Yonemitsu M.A."/>
            <person name="Giersch R.M."/>
            <person name="Beal B.F."/>
            <person name="Arriagada G."/>
            <person name="Davis B.W."/>
            <person name="Ostrander E.A."/>
            <person name="Goff S.P."/>
            <person name="Metzger M.J."/>
        </authorList>
    </citation>
    <scope>NUCLEOTIDE SEQUENCE</scope>
    <source>
        <strain evidence="2">MELC-2E11</strain>
        <tissue evidence="2">Siphon/mantle</tissue>
    </source>
</reference>
<name>A0ABY7F4X1_MYAAR</name>
<feature type="compositionally biased region" description="Basic and acidic residues" evidence="1">
    <location>
        <begin position="509"/>
        <end position="541"/>
    </location>
</feature>